<sequence>MTVPTATPPDGVCTDHPEGVTHVSRIETVIRRALAGLIAVGAALAAGEIVSVAVSSFSSPYFAVGALLVDNAPAPVREFAIRTFGTSDKQVLLTGMAIGIAVLAIVAGLVERRTKPFGSVLVVLFGIVGIVAAFQRPTATATYVFPSLAAIVVGVLVLRVLTGYLGARRNAAAPEQDGLSRRAFVGLAATAAVAAGGVALVGRAIANAGNAISERASLKLPTPRVRAKAIPAGSNIDVPGATPFVTSNQSFYRIDTALQVPELKTSEWQLRIHGMVDREMTLTWDDLMGMQPVEKVITLTCVSNQVGGDLAGNATWIGYPIKDILAKVGVQADSDMLFSTSVDGWTSGTPVSALTDGRDAILAVGMNGQPLPLEHGYPVRQVVPGLYGFVSACKWVVDWELTRFDRKKAYWTERGWGQMGPIKTASRIDVPASFAQVPAGEVVIAGTAWAQHRGIEKVEVRIDDGPWEVAQLAEEYSIDTWRQWSYRWQATPGQHMLYCRATDKTGQLQTEERTPPIPGGATGWHNRVITIT</sequence>
<evidence type="ECO:0000313" key="3">
    <source>
        <dbReference type="EMBL" id="MCP2160104.1"/>
    </source>
</evidence>
<dbReference type="SUPFAM" id="SSF56524">
    <property type="entry name" value="Oxidoreductase molybdopterin-binding domain"/>
    <property type="match status" value="1"/>
</dbReference>
<evidence type="ECO:0000256" key="1">
    <source>
        <dbReference type="SAM" id="Phobius"/>
    </source>
</evidence>
<dbReference type="InterPro" id="IPR014756">
    <property type="entry name" value="Ig_E-set"/>
</dbReference>
<feature type="transmembrane region" description="Helical" evidence="1">
    <location>
        <begin position="183"/>
        <end position="206"/>
    </location>
</feature>
<dbReference type="SUPFAM" id="SSF81296">
    <property type="entry name" value="E set domains"/>
    <property type="match status" value="1"/>
</dbReference>
<dbReference type="PANTHER" id="PTHR19372:SF7">
    <property type="entry name" value="SULFITE OXIDASE, MITOCHONDRIAL"/>
    <property type="match status" value="1"/>
</dbReference>
<feature type="domain" description="Oxidoreductase molybdopterin-binding" evidence="2">
    <location>
        <begin position="258"/>
        <end position="408"/>
    </location>
</feature>
<dbReference type="Pfam" id="PF00174">
    <property type="entry name" value="Oxidored_molyb"/>
    <property type="match status" value="1"/>
</dbReference>
<evidence type="ECO:0000313" key="4">
    <source>
        <dbReference type="Proteomes" id="UP001205740"/>
    </source>
</evidence>
<gene>
    <name evidence="3" type="ORF">LX12_001283</name>
</gene>
<accession>A0ABT1GZF4</accession>
<organism evidence="3 4">
    <name type="scientific">Williamsia serinedens</name>
    <dbReference type="NCBI Taxonomy" id="391736"/>
    <lineage>
        <taxon>Bacteria</taxon>
        <taxon>Bacillati</taxon>
        <taxon>Actinomycetota</taxon>
        <taxon>Actinomycetes</taxon>
        <taxon>Mycobacteriales</taxon>
        <taxon>Nocardiaceae</taxon>
        <taxon>Williamsia</taxon>
    </lineage>
</organism>
<evidence type="ECO:0000259" key="2">
    <source>
        <dbReference type="Pfam" id="PF00174"/>
    </source>
</evidence>
<feature type="transmembrane region" description="Helical" evidence="1">
    <location>
        <begin position="91"/>
        <end position="110"/>
    </location>
</feature>
<dbReference type="Gene3D" id="2.60.40.650">
    <property type="match status" value="1"/>
</dbReference>
<reference evidence="3 4" key="1">
    <citation type="submission" date="2022-06" db="EMBL/GenBank/DDBJ databases">
        <title>Genomic Encyclopedia of Archaeal and Bacterial Type Strains, Phase II (KMG-II): from individual species to whole genera.</title>
        <authorList>
            <person name="Goeker M."/>
        </authorList>
    </citation>
    <scope>NUCLEOTIDE SEQUENCE [LARGE SCALE GENOMIC DNA]</scope>
    <source>
        <strain evidence="3 4">DSM 45037</strain>
    </source>
</reference>
<keyword evidence="1" id="KW-0472">Membrane</keyword>
<dbReference type="PANTHER" id="PTHR19372">
    <property type="entry name" value="SULFITE REDUCTASE"/>
    <property type="match status" value="1"/>
</dbReference>
<dbReference type="Proteomes" id="UP001205740">
    <property type="component" value="Unassembled WGS sequence"/>
</dbReference>
<name>A0ABT1GZF4_9NOCA</name>
<protein>
    <submittedName>
        <fullName evidence="3">Sulfite oxidase</fullName>
    </submittedName>
</protein>
<keyword evidence="1" id="KW-1133">Transmembrane helix</keyword>
<dbReference type="EMBL" id="JAMTCG010000002">
    <property type="protein sequence ID" value="MCP2160104.1"/>
    <property type="molecule type" value="Genomic_DNA"/>
</dbReference>
<feature type="transmembrane region" description="Helical" evidence="1">
    <location>
        <begin position="117"/>
        <end position="135"/>
    </location>
</feature>
<proteinExistence type="predicted"/>
<dbReference type="Gene3D" id="3.90.420.10">
    <property type="entry name" value="Oxidoreductase, molybdopterin-binding domain"/>
    <property type="match status" value="1"/>
</dbReference>
<keyword evidence="4" id="KW-1185">Reference proteome</keyword>
<comment type="caution">
    <text evidence="3">The sequence shown here is derived from an EMBL/GenBank/DDBJ whole genome shotgun (WGS) entry which is preliminary data.</text>
</comment>
<dbReference type="InterPro" id="IPR036374">
    <property type="entry name" value="OxRdtase_Mopterin-bd_sf"/>
</dbReference>
<dbReference type="InterPro" id="IPR000572">
    <property type="entry name" value="OxRdtase_Mopterin-bd_dom"/>
</dbReference>
<feature type="transmembrane region" description="Helical" evidence="1">
    <location>
        <begin position="141"/>
        <end position="162"/>
    </location>
</feature>
<keyword evidence="1" id="KW-0812">Transmembrane</keyword>
<feature type="transmembrane region" description="Helical" evidence="1">
    <location>
        <begin position="34"/>
        <end position="54"/>
    </location>
</feature>